<feature type="transmembrane region" description="Helical" evidence="12">
    <location>
        <begin position="122"/>
        <end position="145"/>
    </location>
</feature>
<evidence type="ECO:0000256" key="5">
    <source>
        <dbReference type="ARBA" id="ARBA00022692"/>
    </source>
</evidence>
<dbReference type="GO" id="GO:0015293">
    <property type="term" value="F:symporter activity"/>
    <property type="evidence" value="ECO:0007669"/>
    <property type="project" value="TreeGrafter"/>
</dbReference>
<evidence type="ECO:0000256" key="12">
    <source>
        <dbReference type="SAM" id="Phobius"/>
    </source>
</evidence>
<dbReference type="PANTHER" id="PTHR42985">
    <property type="entry name" value="SODIUM-COUPLED MONOCARBOXYLATE TRANSPORTER"/>
    <property type="match status" value="1"/>
</dbReference>
<keyword evidence="4" id="KW-1003">Cell membrane</keyword>
<evidence type="ECO:0000256" key="8">
    <source>
        <dbReference type="ARBA" id="ARBA00023065"/>
    </source>
</evidence>
<dbReference type="Gene3D" id="1.20.1730.10">
    <property type="entry name" value="Sodium/glucose cotransporter"/>
    <property type="match status" value="2"/>
</dbReference>
<dbReference type="AlphaFoldDB" id="A0A3S4QR91"/>
<proteinExistence type="inferred from homology"/>
<dbReference type="OrthoDB" id="6500544at2759"/>
<keyword evidence="3" id="KW-0813">Transport</keyword>
<feature type="transmembrane region" description="Helical" evidence="12">
    <location>
        <begin position="372"/>
        <end position="392"/>
    </location>
</feature>
<feature type="transmembrane region" description="Helical" evidence="12">
    <location>
        <begin position="165"/>
        <end position="189"/>
    </location>
</feature>
<evidence type="ECO:0000256" key="10">
    <source>
        <dbReference type="ARBA" id="ARBA00023201"/>
    </source>
</evidence>
<dbReference type="GO" id="GO:0005886">
    <property type="term" value="C:plasma membrane"/>
    <property type="evidence" value="ECO:0007669"/>
    <property type="project" value="UniProtKB-SubCell"/>
</dbReference>
<dbReference type="STRING" id="1965070.A0A3S4QR91"/>
<reference evidence="13 14" key="1">
    <citation type="journal article" date="2018" name="Gigascience">
        <title>Genomes of trombidid mites reveal novel predicted allergens and laterally-transferred genes associated with secondary metabolism.</title>
        <authorList>
            <person name="Dong X."/>
            <person name="Chaisiri K."/>
            <person name="Xia D."/>
            <person name="Armstrong S.D."/>
            <person name="Fang Y."/>
            <person name="Donnelly M.J."/>
            <person name="Kadowaki T."/>
            <person name="McGarry J.W."/>
            <person name="Darby A.C."/>
            <person name="Makepeace B.L."/>
        </authorList>
    </citation>
    <scope>NUCLEOTIDE SEQUENCE [LARGE SCALE GENOMIC DNA]</scope>
    <source>
        <strain evidence="13">UoL-WK</strain>
    </source>
</reference>
<keyword evidence="7" id="KW-0915">Sodium</keyword>
<feature type="transmembrane region" description="Helical" evidence="12">
    <location>
        <begin position="210"/>
        <end position="237"/>
    </location>
</feature>
<dbReference type="InterPro" id="IPR051163">
    <property type="entry name" value="Sodium:Solute_Symporter_SSF"/>
</dbReference>
<evidence type="ECO:0000256" key="11">
    <source>
        <dbReference type="RuleBase" id="RU362091"/>
    </source>
</evidence>
<gene>
    <name evidence="13" type="ORF">B4U79_09987</name>
</gene>
<dbReference type="Proteomes" id="UP000285301">
    <property type="component" value="Unassembled WGS sequence"/>
</dbReference>
<keyword evidence="6 12" id="KW-1133">Transmembrane helix</keyword>
<dbReference type="PROSITE" id="PS50283">
    <property type="entry name" value="NA_SOLUT_SYMP_3"/>
    <property type="match status" value="1"/>
</dbReference>
<evidence type="ECO:0000313" key="14">
    <source>
        <dbReference type="Proteomes" id="UP000285301"/>
    </source>
</evidence>
<keyword evidence="5 12" id="KW-0812">Transmembrane</keyword>
<evidence type="ECO:0000256" key="4">
    <source>
        <dbReference type="ARBA" id="ARBA00022475"/>
    </source>
</evidence>
<evidence type="ECO:0000256" key="1">
    <source>
        <dbReference type="ARBA" id="ARBA00004651"/>
    </source>
</evidence>
<dbReference type="PANTHER" id="PTHR42985:SF40">
    <property type="entry name" value="LD47995P-RELATED"/>
    <property type="match status" value="1"/>
</dbReference>
<evidence type="ECO:0000256" key="7">
    <source>
        <dbReference type="ARBA" id="ARBA00023053"/>
    </source>
</evidence>
<feature type="transmembrane region" description="Helical" evidence="12">
    <location>
        <begin position="447"/>
        <end position="470"/>
    </location>
</feature>
<dbReference type="NCBIfam" id="TIGR00813">
    <property type="entry name" value="sss"/>
    <property type="match status" value="1"/>
</dbReference>
<evidence type="ECO:0000256" key="6">
    <source>
        <dbReference type="ARBA" id="ARBA00022989"/>
    </source>
</evidence>
<keyword evidence="8" id="KW-0406">Ion transport</keyword>
<evidence type="ECO:0000256" key="2">
    <source>
        <dbReference type="ARBA" id="ARBA00006434"/>
    </source>
</evidence>
<comment type="similarity">
    <text evidence="2 11">Belongs to the sodium:solute symporter (SSF) (TC 2.A.21) family.</text>
</comment>
<feature type="transmembrane region" description="Helical" evidence="12">
    <location>
        <begin position="6"/>
        <end position="28"/>
    </location>
</feature>
<feature type="transmembrane region" description="Helical" evidence="12">
    <location>
        <begin position="311"/>
        <end position="333"/>
    </location>
</feature>
<dbReference type="Pfam" id="PF00474">
    <property type="entry name" value="SSF"/>
    <property type="match status" value="1"/>
</dbReference>
<sequence>MTSLGFIDCCMLVTMMVASICIGIYYAWTGRKGTNEDFLMGGRKMNVFPVAISLMASFLSPISIMGVPAEIPWLGVVLYSPSLVLKSTLGLSTVSSVLITGVAVTIYTSLGGIKAVVWTDVLQYTLMIIGIIVVIIKGTIDIGGVKNVWLRSLHGGRMDFSNYHFNIYMSNNFWSVVLGTSLIWSGGYSTSQMLVQRTCTLTSLSKAKRVVYVSLPGFQIMTLMMTYLGVLIFAYYYTCDPLASSKIGSIDEIVPFFVTDIMGSIPGLPGLFVSSVCSASLSTLSSGLNAIAALVWEDWFSKCFKNVSQRVAVVLTKLLAACVGGICILMAFVSTEVGTIFEAAYALSGAPIGPVFGVFLMGLILPFVNAKGAITGLICGQISCFVIIIGALTNKHPKGVLKTSTESCSAFNSTNEISSLPFSALRNYSIPNYEPEGFNQLFHLSHYVVPIFGFFVTVVIGIVVSFLTGFNKNEKIDPKLLNPHVAKLLGFKVNSTEVNDDGFKGELVILSDEKNIKYQPK</sequence>
<organism evidence="13 14">
    <name type="scientific">Dinothrombium tinctorium</name>
    <dbReference type="NCBI Taxonomy" id="1965070"/>
    <lineage>
        <taxon>Eukaryota</taxon>
        <taxon>Metazoa</taxon>
        <taxon>Ecdysozoa</taxon>
        <taxon>Arthropoda</taxon>
        <taxon>Chelicerata</taxon>
        <taxon>Arachnida</taxon>
        <taxon>Acari</taxon>
        <taxon>Acariformes</taxon>
        <taxon>Trombidiformes</taxon>
        <taxon>Prostigmata</taxon>
        <taxon>Anystina</taxon>
        <taxon>Parasitengona</taxon>
        <taxon>Trombidioidea</taxon>
        <taxon>Trombidiidae</taxon>
        <taxon>Dinothrombium</taxon>
    </lineage>
</organism>
<evidence type="ECO:0000256" key="9">
    <source>
        <dbReference type="ARBA" id="ARBA00023136"/>
    </source>
</evidence>
<dbReference type="GO" id="GO:0006814">
    <property type="term" value="P:sodium ion transport"/>
    <property type="evidence" value="ECO:0007669"/>
    <property type="project" value="UniProtKB-KW"/>
</dbReference>
<evidence type="ECO:0000256" key="3">
    <source>
        <dbReference type="ARBA" id="ARBA00022448"/>
    </source>
</evidence>
<dbReference type="EMBL" id="NCKU01003923">
    <property type="protein sequence ID" value="RWS06722.1"/>
    <property type="molecule type" value="Genomic_DNA"/>
</dbReference>
<dbReference type="InterPro" id="IPR001734">
    <property type="entry name" value="Na/solute_symporter"/>
</dbReference>
<protein>
    <submittedName>
        <fullName evidence="13">Sodium-coupled monocarboxylate transporter 1-like protein 1</fullName>
    </submittedName>
</protein>
<feature type="transmembrane region" description="Helical" evidence="12">
    <location>
        <begin position="89"/>
        <end position="110"/>
    </location>
</feature>
<keyword evidence="14" id="KW-1185">Reference proteome</keyword>
<keyword evidence="10" id="KW-0739">Sodium transport</keyword>
<feature type="transmembrane region" description="Helical" evidence="12">
    <location>
        <begin position="345"/>
        <end position="365"/>
    </location>
</feature>
<feature type="transmembrane region" description="Helical" evidence="12">
    <location>
        <begin position="272"/>
        <end position="299"/>
    </location>
</feature>
<accession>A0A3S4QR91</accession>
<comment type="subcellular location">
    <subcellularLocation>
        <location evidence="1">Cell membrane</location>
        <topology evidence="1">Multi-pass membrane protein</topology>
    </subcellularLocation>
</comment>
<name>A0A3S4QR91_9ACAR</name>
<comment type="caution">
    <text evidence="13">The sequence shown here is derived from an EMBL/GenBank/DDBJ whole genome shotgun (WGS) entry which is preliminary data.</text>
</comment>
<keyword evidence="9 12" id="KW-0472">Membrane</keyword>
<dbReference type="InterPro" id="IPR038377">
    <property type="entry name" value="Na/Glc_symporter_sf"/>
</dbReference>
<feature type="transmembrane region" description="Helical" evidence="12">
    <location>
        <begin position="48"/>
        <end position="69"/>
    </location>
</feature>
<evidence type="ECO:0000313" key="13">
    <source>
        <dbReference type="EMBL" id="RWS06722.1"/>
    </source>
</evidence>